<gene>
    <name evidence="1" type="ORF">CC84DRAFT_1077593</name>
</gene>
<reference evidence="1 2" key="1">
    <citation type="submission" date="2016-05" db="EMBL/GenBank/DDBJ databases">
        <title>Comparative analysis of secretome profiles of manganese(II)-oxidizing ascomycete fungi.</title>
        <authorList>
            <consortium name="DOE Joint Genome Institute"/>
            <person name="Zeiner C.A."/>
            <person name="Purvine S.O."/>
            <person name="Zink E.M."/>
            <person name="Wu S."/>
            <person name="Pasa-Tolic L."/>
            <person name="Chaput D.L."/>
            <person name="Haridas S."/>
            <person name="Grigoriev I.V."/>
            <person name="Santelli C.M."/>
            <person name="Hansel C.M."/>
        </authorList>
    </citation>
    <scope>NUCLEOTIDE SEQUENCE [LARGE SCALE GENOMIC DNA]</scope>
    <source>
        <strain evidence="1 2">AP3s5-JAC2a</strain>
    </source>
</reference>
<dbReference type="PANTHER" id="PTHR39599:SF1">
    <property type="entry name" value="GPI-ANCHORED PROTEIN (EUROFUNG)"/>
    <property type="match status" value="1"/>
</dbReference>
<evidence type="ECO:0000313" key="1">
    <source>
        <dbReference type="EMBL" id="OAG13001.1"/>
    </source>
</evidence>
<accession>A0A177D0M4</accession>
<protein>
    <submittedName>
        <fullName evidence="1">Uncharacterized protein</fullName>
    </submittedName>
</protein>
<proteinExistence type="predicted"/>
<dbReference type="PANTHER" id="PTHR39599">
    <property type="entry name" value="GPI-ANCHORED PROTEIN (EUROFUNG)-RELATED-RELATED"/>
    <property type="match status" value="1"/>
</dbReference>
<dbReference type="AlphaFoldDB" id="A0A177D0M4"/>
<name>A0A177D0M4_9PLEO</name>
<keyword evidence="2" id="KW-1185">Reference proteome</keyword>
<dbReference type="Proteomes" id="UP000077069">
    <property type="component" value="Unassembled WGS sequence"/>
</dbReference>
<dbReference type="GeneID" id="28757250"/>
<dbReference type="EMBL" id="KV441548">
    <property type="protein sequence ID" value="OAG13001.1"/>
    <property type="molecule type" value="Genomic_DNA"/>
</dbReference>
<dbReference type="RefSeq" id="XP_018043366.1">
    <property type="nucleotide sequence ID" value="XM_018173764.1"/>
</dbReference>
<evidence type="ECO:0000313" key="2">
    <source>
        <dbReference type="Proteomes" id="UP000077069"/>
    </source>
</evidence>
<dbReference type="OrthoDB" id="5410926at2759"/>
<sequence>MRTALLFLPAIAFAAPDFTSPFQPAQLQQSPAQSNDTLVDDAALDLLKRQTGSNECASGYRACTNINQPGLCCRTTEVCSIDGAGHPACCPNGSACTGTIAPITQGTSPTSTGTQTTTPTGATTTITVTPGTSTDFVQGSAGATSWVPNTFFPFAYLPTTYRSAAACSSAYSRCQSDAARCTAALAGGQNFGVTVSAPNGGVTITAVPSVGTAAANSICSSLSQAACSGDWNVQACSTYGPGDGSSAGRCGVGRYGVGAGVALGVVGGMLR</sequence>
<organism evidence="1 2">
    <name type="scientific">Paraphaeosphaeria sporulosa</name>
    <dbReference type="NCBI Taxonomy" id="1460663"/>
    <lineage>
        <taxon>Eukaryota</taxon>
        <taxon>Fungi</taxon>
        <taxon>Dikarya</taxon>
        <taxon>Ascomycota</taxon>
        <taxon>Pezizomycotina</taxon>
        <taxon>Dothideomycetes</taxon>
        <taxon>Pleosporomycetidae</taxon>
        <taxon>Pleosporales</taxon>
        <taxon>Massarineae</taxon>
        <taxon>Didymosphaeriaceae</taxon>
        <taxon>Paraphaeosphaeria</taxon>
    </lineage>
</organism>
<dbReference type="InParanoid" id="A0A177D0M4"/>